<dbReference type="Proteomes" id="UP000198569">
    <property type="component" value="Unassembled WGS sequence"/>
</dbReference>
<proteinExistence type="predicted"/>
<evidence type="ECO:0000259" key="1">
    <source>
        <dbReference type="Pfam" id="PF14279"/>
    </source>
</evidence>
<accession>A0A1H3FLI5</accession>
<dbReference type="GO" id="GO:0004519">
    <property type="term" value="F:endonuclease activity"/>
    <property type="evidence" value="ECO:0007669"/>
    <property type="project" value="UniProtKB-KW"/>
</dbReference>
<dbReference type="OrthoDB" id="791350at2"/>
<organism evidence="2 3">
    <name type="scientific">Flavobacterium degerlachei</name>
    <dbReference type="NCBI Taxonomy" id="229203"/>
    <lineage>
        <taxon>Bacteria</taxon>
        <taxon>Pseudomonadati</taxon>
        <taxon>Bacteroidota</taxon>
        <taxon>Flavobacteriia</taxon>
        <taxon>Flavobacteriales</taxon>
        <taxon>Flavobacteriaceae</taxon>
        <taxon>Flavobacterium</taxon>
    </lineage>
</organism>
<evidence type="ECO:0000313" key="3">
    <source>
        <dbReference type="Proteomes" id="UP000198569"/>
    </source>
</evidence>
<evidence type="ECO:0000313" key="2">
    <source>
        <dbReference type="EMBL" id="SDX91695.1"/>
    </source>
</evidence>
<dbReference type="InterPro" id="IPR029471">
    <property type="entry name" value="HNH_5"/>
</dbReference>
<protein>
    <submittedName>
        <fullName evidence="2">HNH endonuclease</fullName>
    </submittedName>
</protein>
<keyword evidence="2" id="KW-0540">Nuclease</keyword>
<keyword evidence="2" id="KW-0255">Endonuclease</keyword>
<reference evidence="3" key="1">
    <citation type="submission" date="2016-10" db="EMBL/GenBank/DDBJ databases">
        <authorList>
            <person name="Varghese N."/>
            <person name="Submissions S."/>
        </authorList>
    </citation>
    <scope>NUCLEOTIDE SEQUENCE [LARGE SCALE GENOMIC DNA]</scope>
    <source>
        <strain evidence="3">DSM 15718</strain>
    </source>
</reference>
<feature type="domain" description="HNH endonuclease 5" evidence="1">
    <location>
        <begin position="58"/>
        <end position="96"/>
    </location>
</feature>
<name>A0A1H3FLI5_9FLAO</name>
<dbReference type="AlphaFoldDB" id="A0A1H3FLI5"/>
<keyword evidence="2" id="KW-0378">Hydrolase</keyword>
<dbReference type="Pfam" id="PF14279">
    <property type="entry name" value="HNH_5"/>
    <property type="match status" value="1"/>
</dbReference>
<dbReference type="EMBL" id="FNMV01000018">
    <property type="protein sequence ID" value="SDX91695.1"/>
    <property type="molecule type" value="Genomic_DNA"/>
</dbReference>
<sequence length="342" mass="39888">MNNRAKKELLFKIYSENFKYIKDNSSLKNNFEKDFGCYCPICLIYFEKADLFDKINPLTIEHNPPQSLGGKGSVLTCKKCNSEAGHKIDNEILNKLLEIDAVNFKPNAEIKTQFFNDSTEGKGVNANIKIDKDRKIIINIDSKNNNPKTQQNFLNSEVHEYKSPFFSDNLIDTGWTKKLKFTFKKPKKANERLATISLLKIAYLMAFEKLGHLYLFNKNAEIVREQIKFPDKEIIKNPFWINYKFPDNILGVNIITKPRELRSILVVYDLKTKSDTYRIAICIPGFSEDDDKIYENINEKLCKGESFENVEVNNYINSEYKIKNLEDTFLLVNFWESFVEKQ</sequence>
<gene>
    <name evidence="2" type="ORF">SAMN05444338_11839</name>
</gene>
<keyword evidence="3" id="KW-1185">Reference proteome</keyword>